<dbReference type="InterPro" id="IPR036890">
    <property type="entry name" value="HATPase_C_sf"/>
</dbReference>
<keyword evidence="10" id="KW-1185">Reference proteome</keyword>
<dbReference type="CDD" id="cd16922">
    <property type="entry name" value="HATPase_EvgS-ArcB-TorS-like"/>
    <property type="match status" value="1"/>
</dbReference>
<keyword evidence="6" id="KW-1133">Transmembrane helix</keyword>
<keyword evidence="6" id="KW-0472">Membrane</keyword>
<dbReference type="PRINTS" id="PR00344">
    <property type="entry name" value="BCTRLSENSOR"/>
</dbReference>
<dbReference type="EMBL" id="CP091244">
    <property type="protein sequence ID" value="UJS23928.1"/>
    <property type="molecule type" value="Genomic_DNA"/>
</dbReference>
<dbReference type="PANTHER" id="PTHR45339:SF1">
    <property type="entry name" value="HYBRID SIGNAL TRANSDUCTION HISTIDINE KINASE J"/>
    <property type="match status" value="1"/>
</dbReference>
<dbReference type="PROSITE" id="PS50109">
    <property type="entry name" value="HIS_KIN"/>
    <property type="match status" value="1"/>
</dbReference>
<dbReference type="SUPFAM" id="SSF55874">
    <property type="entry name" value="ATPase domain of HSP90 chaperone/DNA topoisomerase II/histidine kinase"/>
    <property type="match status" value="1"/>
</dbReference>
<feature type="domain" description="Response regulatory" evidence="8">
    <location>
        <begin position="489"/>
        <end position="614"/>
    </location>
</feature>
<organism evidence="9 10">
    <name type="scientific">Thiothrix winogradskyi</name>
    <dbReference type="NCBI Taxonomy" id="96472"/>
    <lineage>
        <taxon>Bacteria</taxon>
        <taxon>Pseudomonadati</taxon>
        <taxon>Pseudomonadota</taxon>
        <taxon>Gammaproteobacteria</taxon>
        <taxon>Thiotrichales</taxon>
        <taxon>Thiotrichaceae</taxon>
        <taxon>Thiothrix</taxon>
    </lineage>
</organism>
<dbReference type="SUPFAM" id="SSF47384">
    <property type="entry name" value="Homodimeric domain of signal transducing histidine kinase"/>
    <property type="match status" value="1"/>
</dbReference>
<protein>
    <recommendedName>
        <fullName evidence="2">histidine kinase</fullName>
        <ecNumber evidence="2">2.7.13.3</ecNumber>
    </recommendedName>
</protein>
<dbReference type="InterPro" id="IPR004358">
    <property type="entry name" value="Sig_transdc_His_kin-like_C"/>
</dbReference>
<dbReference type="Proteomes" id="UP001054801">
    <property type="component" value="Chromosome"/>
</dbReference>
<evidence type="ECO:0000313" key="9">
    <source>
        <dbReference type="EMBL" id="UJS23928.1"/>
    </source>
</evidence>
<dbReference type="Pfam" id="PF00072">
    <property type="entry name" value="Response_reg"/>
    <property type="match status" value="1"/>
</dbReference>
<dbReference type="InterPro" id="IPR001789">
    <property type="entry name" value="Sig_transdc_resp-reg_receiver"/>
</dbReference>
<proteinExistence type="predicted"/>
<dbReference type="SMART" id="SM00387">
    <property type="entry name" value="HATPase_c"/>
    <property type="match status" value="1"/>
</dbReference>
<dbReference type="Gene3D" id="3.30.565.10">
    <property type="entry name" value="Histidine kinase-like ATPase, C-terminal domain"/>
    <property type="match status" value="1"/>
</dbReference>
<dbReference type="SUPFAM" id="SSF52172">
    <property type="entry name" value="CheY-like"/>
    <property type="match status" value="1"/>
</dbReference>
<evidence type="ECO:0000256" key="6">
    <source>
        <dbReference type="SAM" id="Phobius"/>
    </source>
</evidence>
<reference evidence="9" key="1">
    <citation type="journal article" date="2022" name="Microorganisms">
        <title>Two New Species of Filamentous Sulfur Bacteria of the Genus Thiothrix, Thiothrix winogradskyi sp. nov. and 'Candidatus Thiothrix sulfatifontis' sp. nov.</title>
        <authorList>
            <person name="Ravin N.V."/>
            <person name="Rossetti S."/>
            <person name="Beletsky A.V."/>
            <person name="Kadnikov V.V."/>
            <person name="Rudenko T.S."/>
            <person name="Smolyakov D.D."/>
            <person name="Moskvitina M.I."/>
            <person name="Gureeva M.V."/>
            <person name="Mardanov A.V."/>
            <person name="Grabovich M.Y."/>
        </authorList>
    </citation>
    <scope>NUCLEOTIDE SEQUENCE</scope>
    <source>
        <strain evidence="9">CT3</strain>
    </source>
</reference>
<dbReference type="CDD" id="cd00082">
    <property type="entry name" value="HisKA"/>
    <property type="match status" value="1"/>
</dbReference>
<comment type="catalytic activity">
    <reaction evidence="1">
        <text>ATP + protein L-histidine = ADP + protein N-phospho-L-histidine.</text>
        <dbReference type="EC" id="2.7.13.3"/>
    </reaction>
</comment>
<dbReference type="Gene3D" id="3.40.50.2300">
    <property type="match status" value="1"/>
</dbReference>
<keyword evidence="6" id="KW-0812">Transmembrane</keyword>
<dbReference type="InterPro" id="IPR003594">
    <property type="entry name" value="HATPase_dom"/>
</dbReference>
<evidence type="ECO:0000259" key="7">
    <source>
        <dbReference type="PROSITE" id="PS50109"/>
    </source>
</evidence>
<evidence type="ECO:0000256" key="4">
    <source>
        <dbReference type="ARBA" id="ARBA00023012"/>
    </source>
</evidence>
<evidence type="ECO:0000313" key="10">
    <source>
        <dbReference type="Proteomes" id="UP001054801"/>
    </source>
</evidence>
<evidence type="ECO:0000256" key="2">
    <source>
        <dbReference type="ARBA" id="ARBA00012438"/>
    </source>
</evidence>
<dbReference type="Pfam" id="PF02518">
    <property type="entry name" value="HATPase_c"/>
    <property type="match status" value="1"/>
</dbReference>
<dbReference type="InterPro" id="IPR005467">
    <property type="entry name" value="His_kinase_dom"/>
</dbReference>
<dbReference type="PANTHER" id="PTHR45339">
    <property type="entry name" value="HYBRID SIGNAL TRANSDUCTION HISTIDINE KINASE J"/>
    <property type="match status" value="1"/>
</dbReference>
<dbReference type="InterPro" id="IPR003661">
    <property type="entry name" value="HisK_dim/P_dom"/>
</dbReference>
<keyword evidence="9" id="KW-0547">Nucleotide-binding</keyword>
<keyword evidence="4" id="KW-0902">Two-component regulatory system</keyword>
<feature type="domain" description="Histidine kinase" evidence="7">
    <location>
        <begin position="246"/>
        <end position="464"/>
    </location>
</feature>
<dbReference type="SMART" id="SM00448">
    <property type="entry name" value="REC"/>
    <property type="match status" value="1"/>
</dbReference>
<dbReference type="InterPro" id="IPR011006">
    <property type="entry name" value="CheY-like_superfamily"/>
</dbReference>
<accession>A0ABY3SXQ3</accession>
<evidence type="ECO:0000259" key="8">
    <source>
        <dbReference type="PROSITE" id="PS50110"/>
    </source>
</evidence>
<dbReference type="RefSeq" id="WP_236498154.1">
    <property type="nucleotide sequence ID" value="NZ_CP091244.1"/>
</dbReference>
<feature type="transmembrane region" description="Helical" evidence="6">
    <location>
        <begin position="159"/>
        <end position="178"/>
    </location>
</feature>
<dbReference type="SMART" id="SM00388">
    <property type="entry name" value="HisKA"/>
    <property type="match status" value="1"/>
</dbReference>
<dbReference type="EC" id="2.7.13.3" evidence="2"/>
<dbReference type="Gene3D" id="1.10.287.130">
    <property type="match status" value="1"/>
</dbReference>
<evidence type="ECO:0000256" key="1">
    <source>
        <dbReference type="ARBA" id="ARBA00000085"/>
    </source>
</evidence>
<feature type="transmembrane region" description="Helical" evidence="6">
    <location>
        <begin position="184"/>
        <end position="205"/>
    </location>
</feature>
<name>A0ABY3SXQ3_9GAMM</name>
<dbReference type="PROSITE" id="PS50110">
    <property type="entry name" value="RESPONSE_REGULATORY"/>
    <property type="match status" value="1"/>
</dbReference>
<keyword evidence="9" id="KW-0067">ATP-binding</keyword>
<keyword evidence="3 5" id="KW-0597">Phosphoprotein</keyword>
<evidence type="ECO:0000256" key="3">
    <source>
        <dbReference type="ARBA" id="ARBA00022553"/>
    </source>
</evidence>
<feature type="transmembrane region" description="Helical" evidence="6">
    <location>
        <begin position="110"/>
        <end position="127"/>
    </location>
</feature>
<gene>
    <name evidence="9" type="ORF">L2Y54_18615</name>
</gene>
<dbReference type="GO" id="GO:0005524">
    <property type="term" value="F:ATP binding"/>
    <property type="evidence" value="ECO:0007669"/>
    <property type="project" value="UniProtKB-KW"/>
</dbReference>
<feature type="transmembrane region" description="Helical" evidence="6">
    <location>
        <begin position="40"/>
        <end position="58"/>
    </location>
</feature>
<dbReference type="InterPro" id="IPR036097">
    <property type="entry name" value="HisK_dim/P_sf"/>
</dbReference>
<evidence type="ECO:0000256" key="5">
    <source>
        <dbReference type="PROSITE-ProRule" id="PRU00169"/>
    </source>
</evidence>
<dbReference type="CDD" id="cd17546">
    <property type="entry name" value="REC_hyHK_CKI1_RcsC-like"/>
    <property type="match status" value="1"/>
</dbReference>
<sequence>MKSATETSAPIDLLTLQESSAKTDRHAVSATMLAQRDRDLAHRSVSGTLAYLVSWLVLVQGTHLTQYSPVLVYATGLSLFLLTLWRLFLIRRQTALCAQNADRWRLLFRSNVLLSSGIWGGFTAWALSQVGLGIHGTLILLPLLMISAGSVSHLSPDKLLLTLFNNFILWPTVLVMLYTGTSEAYIIALGLFLLGIFTVAMGGTIHKDYFQLLYKNDLLEQQTAKLAAAKESAEIANQAKSHFLANMSHELRTPMNGILGASELLTPLVKTAEQQQYVSLIQRSGKTLLALLNDLLDFSKIEAGKMELELTNYPLCDMVAHLQHLLEIRAKEKGLAFSVGVDASIAPNLKGDEIRTQQVLLNLLGNAIKFTDTGTVTLTIKPTPDRARLRFEIRDTGIGIPAEKQPLLFGSFQQMESSTARKYGGTGLGLAISKQLVKLMQGTIGMQSQPGQGSCFWFEIPYQVATLTSPAPVSKPQSTELPPLDPSCRILLAEDNPINQIIAQAMLESLGLSHIDTVENGKQAIQHLIDADYDLVLMDVQMPECDGLEACRHIRQHSVHADMAAVRNPTIPVIALTANTMPTDIAECLQAGMNSHLGKPLDTPTLAAELQQWLSASAPLQNHESERVAALISDRELASNHA</sequence>
<dbReference type="Pfam" id="PF00512">
    <property type="entry name" value="HisKA"/>
    <property type="match status" value="1"/>
</dbReference>
<feature type="modified residue" description="4-aspartylphosphate" evidence="5">
    <location>
        <position position="539"/>
    </location>
</feature>
<feature type="transmembrane region" description="Helical" evidence="6">
    <location>
        <begin position="70"/>
        <end position="89"/>
    </location>
</feature>